<evidence type="ECO:0000313" key="8">
    <source>
        <dbReference type="Proteomes" id="UP000095594"/>
    </source>
</evidence>
<dbReference type="GO" id="GO:0005524">
    <property type="term" value="F:ATP binding"/>
    <property type="evidence" value="ECO:0007669"/>
    <property type="project" value="UniProtKB-KW"/>
</dbReference>
<protein>
    <recommendedName>
        <fullName evidence="1">pyridoxal kinase</fullName>
        <ecNumber evidence="1">2.7.1.35</ecNumber>
    </recommendedName>
</protein>
<dbReference type="RefSeq" id="WP_231072176.1">
    <property type="nucleotide sequence ID" value="NZ_CABIXQ010000001.1"/>
</dbReference>
<gene>
    <name evidence="7" type="primary">pdxK</name>
    <name evidence="7" type="ORF">ERS852471_00153</name>
</gene>
<dbReference type="SUPFAM" id="SSF53613">
    <property type="entry name" value="Ribokinase-like"/>
    <property type="match status" value="1"/>
</dbReference>
<reference evidence="7 8" key="1">
    <citation type="submission" date="2015-09" db="EMBL/GenBank/DDBJ databases">
        <authorList>
            <consortium name="Pathogen Informatics"/>
        </authorList>
    </citation>
    <scope>NUCLEOTIDE SEQUENCE [LARGE SCALE GENOMIC DNA]</scope>
    <source>
        <strain evidence="7 8">2789STDY5834856</strain>
    </source>
</reference>
<accession>A0A173XZI8</accession>
<dbReference type="GO" id="GO:0008478">
    <property type="term" value="F:pyridoxal kinase activity"/>
    <property type="evidence" value="ECO:0007669"/>
    <property type="project" value="UniProtKB-EC"/>
</dbReference>
<evidence type="ECO:0000259" key="6">
    <source>
        <dbReference type="Pfam" id="PF08543"/>
    </source>
</evidence>
<dbReference type="GO" id="GO:0005829">
    <property type="term" value="C:cytosol"/>
    <property type="evidence" value="ECO:0007669"/>
    <property type="project" value="TreeGrafter"/>
</dbReference>
<keyword evidence="2 7" id="KW-0808">Transferase</keyword>
<evidence type="ECO:0000256" key="3">
    <source>
        <dbReference type="ARBA" id="ARBA00022741"/>
    </source>
</evidence>
<dbReference type="Pfam" id="PF08543">
    <property type="entry name" value="Phos_pyr_kin"/>
    <property type="match status" value="1"/>
</dbReference>
<evidence type="ECO:0000256" key="2">
    <source>
        <dbReference type="ARBA" id="ARBA00022679"/>
    </source>
</evidence>
<dbReference type="InterPro" id="IPR013749">
    <property type="entry name" value="PM/HMP-P_kinase-1"/>
</dbReference>
<evidence type="ECO:0000313" key="7">
    <source>
        <dbReference type="EMBL" id="CUN56710.1"/>
    </source>
</evidence>
<dbReference type="Proteomes" id="UP000095594">
    <property type="component" value="Unassembled WGS sequence"/>
</dbReference>
<name>A0A173XZI8_9CLOT</name>
<dbReference type="InterPro" id="IPR029056">
    <property type="entry name" value="Ribokinase-like"/>
</dbReference>
<dbReference type="Gene3D" id="3.40.1190.20">
    <property type="match status" value="1"/>
</dbReference>
<dbReference type="AlphaFoldDB" id="A0A173XZI8"/>
<evidence type="ECO:0000256" key="1">
    <source>
        <dbReference type="ARBA" id="ARBA00012104"/>
    </source>
</evidence>
<dbReference type="InterPro" id="IPR004625">
    <property type="entry name" value="PyrdxlKinase"/>
</dbReference>
<keyword evidence="5" id="KW-0067">ATP-binding</keyword>
<feature type="domain" description="Pyridoxamine kinase/Phosphomethylpyrimidine kinase" evidence="6">
    <location>
        <begin position="70"/>
        <end position="253"/>
    </location>
</feature>
<dbReference type="PANTHER" id="PTHR10534">
    <property type="entry name" value="PYRIDOXAL KINASE"/>
    <property type="match status" value="1"/>
</dbReference>
<dbReference type="PANTHER" id="PTHR10534:SF2">
    <property type="entry name" value="PYRIDOXAL KINASE"/>
    <property type="match status" value="1"/>
</dbReference>
<proteinExistence type="predicted"/>
<dbReference type="NCBIfam" id="NF005491">
    <property type="entry name" value="PRK07105.1"/>
    <property type="match status" value="1"/>
</dbReference>
<sequence length="277" mass="31200">MSKVVKKVATVQDIAGIGRCSLTAAIPILSVLGVQPCPLPTAILSCQTEYPNFHFYDFTNEMRDYIDSWTSMNLSFDGIYSGFLGSEDQINIVIELIERYREALIVVDPVMGDNGEKYKTYTIEMCNKVKDLVKHANIVTPNLTECCILTDRKYEDVVDVINEETLFEIAREISELGPEKVVITGVIKDDEVITFAYDKERDESFSFSNPYNNKSYSGTGDIFASIICGMLVRGFDFKIAVNKACDFIKNAVYMTSLENADERNGIFFEPLLKDLII</sequence>
<evidence type="ECO:0000256" key="4">
    <source>
        <dbReference type="ARBA" id="ARBA00022777"/>
    </source>
</evidence>
<dbReference type="EMBL" id="CYZX01000001">
    <property type="protein sequence ID" value="CUN56710.1"/>
    <property type="molecule type" value="Genomic_DNA"/>
</dbReference>
<organism evidence="7 8">
    <name type="scientific">Clostridium disporicum</name>
    <dbReference type="NCBI Taxonomy" id="84024"/>
    <lineage>
        <taxon>Bacteria</taxon>
        <taxon>Bacillati</taxon>
        <taxon>Bacillota</taxon>
        <taxon>Clostridia</taxon>
        <taxon>Eubacteriales</taxon>
        <taxon>Clostridiaceae</taxon>
        <taxon>Clostridium</taxon>
    </lineage>
</organism>
<keyword evidence="4 7" id="KW-0418">Kinase</keyword>
<dbReference type="CDD" id="cd01173">
    <property type="entry name" value="pyridoxal_pyridoxamine_kinase"/>
    <property type="match status" value="1"/>
</dbReference>
<evidence type="ECO:0000256" key="5">
    <source>
        <dbReference type="ARBA" id="ARBA00022840"/>
    </source>
</evidence>
<dbReference type="GO" id="GO:0009443">
    <property type="term" value="P:pyridoxal 5'-phosphate salvage"/>
    <property type="evidence" value="ECO:0007669"/>
    <property type="project" value="InterPro"/>
</dbReference>
<keyword evidence="3" id="KW-0547">Nucleotide-binding</keyword>
<dbReference type="EC" id="2.7.1.35" evidence="1"/>